<evidence type="ECO:0000256" key="7">
    <source>
        <dbReference type="ARBA" id="ARBA00022994"/>
    </source>
</evidence>
<dbReference type="KEGG" id="mees:MmiEs2_13260"/>
<evidence type="ECO:0000313" key="9">
    <source>
        <dbReference type="EMBL" id="WNY29110.1"/>
    </source>
</evidence>
<dbReference type="GO" id="GO:0043791">
    <property type="term" value="F:dimethylamine methyltransferase activity"/>
    <property type="evidence" value="ECO:0007669"/>
    <property type="project" value="UniProtKB-EC"/>
</dbReference>
<evidence type="ECO:0000256" key="1">
    <source>
        <dbReference type="ARBA" id="ARBA00004890"/>
    </source>
</evidence>
<accession>A0AA96VBB8</accession>
<dbReference type="AlphaFoldDB" id="A0AA96VBB8"/>
<evidence type="ECO:0000256" key="5">
    <source>
        <dbReference type="ARBA" id="ARBA00022679"/>
    </source>
</evidence>
<comment type="catalytic activity">
    <reaction evidence="8">
        <text>Co(I)-[dimethylamine-specific corrinoid protein] + dimethylamine + H(+) = methyl-Co(III)-[dimethylamine-specific corrinoid protein] + methylamine</text>
        <dbReference type="Rhea" id="RHEA:41175"/>
        <dbReference type="Rhea" id="RHEA-COMP:11122"/>
        <dbReference type="Rhea" id="RHEA-COMP:11123"/>
        <dbReference type="ChEBI" id="CHEBI:15378"/>
        <dbReference type="ChEBI" id="CHEBI:58040"/>
        <dbReference type="ChEBI" id="CHEBI:59338"/>
        <dbReference type="ChEBI" id="CHEBI:85033"/>
        <dbReference type="ChEBI" id="CHEBI:85035"/>
        <dbReference type="EC" id="2.1.1.249"/>
    </reaction>
</comment>
<dbReference type="InterPro" id="IPR012653">
    <property type="entry name" value="Dimeth_MeTrfase_MtbB"/>
</dbReference>
<keyword evidence="5" id="KW-0808">Transferase</keyword>
<evidence type="ECO:0000256" key="8">
    <source>
        <dbReference type="ARBA" id="ARBA00029367"/>
    </source>
</evidence>
<dbReference type="Proteomes" id="UP001302662">
    <property type="component" value="Chromosome"/>
</dbReference>
<dbReference type="GO" id="GO:0015948">
    <property type="term" value="P:methanogenesis"/>
    <property type="evidence" value="ECO:0007669"/>
    <property type="project" value="UniProtKB-KW"/>
</dbReference>
<organism evidence="9 10">
    <name type="scientific">Methanimicrococcus stummii</name>
    <dbReference type="NCBI Taxonomy" id="3028294"/>
    <lineage>
        <taxon>Archaea</taxon>
        <taxon>Methanobacteriati</taxon>
        <taxon>Methanobacteriota</taxon>
        <taxon>Stenosarchaea group</taxon>
        <taxon>Methanomicrobia</taxon>
        <taxon>Methanosarcinales</taxon>
        <taxon>Methanosarcinaceae</taxon>
        <taxon>Methanimicrococcus</taxon>
    </lineage>
</organism>
<keyword evidence="4" id="KW-0489">Methyltransferase</keyword>
<dbReference type="NCBIfam" id="TIGR02368">
    <property type="entry name" value="dimeth_PyL"/>
    <property type="match status" value="1"/>
</dbReference>
<name>A0AA96VBB8_9EURY</name>
<protein>
    <recommendedName>
        <fullName evidence="3">[dimethylamine--corrinoid protein] Co-methyltransferase</fullName>
        <ecNumber evidence="3">2.1.1.249</ecNumber>
    </recommendedName>
</protein>
<proteinExistence type="inferred from homology"/>
<dbReference type="GO" id="GO:0032259">
    <property type="term" value="P:methylation"/>
    <property type="evidence" value="ECO:0007669"/>
    <property type="project" value="UniProtKB-KW"/>
</dbReference>
<comment type="similarity">
    <text evidence="2">Belongs to the dimethylamine methyltransferase family.</text>
</comment>
<keyword evidence="10" id="KW-1185">Reference proteome</keyword>
<evidence type="ECO:0000256" key="4">
    <source>
        <dbReference type="ARBA" id="ARBA00022603"/>
    </source>
</evidence>
<dbReference type="EMBL" id="CP131062">
    <property type="protein sequence ID" value="WNY29110.1"/>
    <property type="molecule type" value="Genomic_DNA"/>
</dbReference>
<reference evidence="9 10" key="1">
    <citation type="submission" date="2023-07" db="EMBL/GenBank/DDBJ databases">
        <title>Closed genome sequence of Methanimicrococcus sp. Es2.</title>
        <authorList>
            <person name="Protasov E."/>
            <person name="Platt K."/>
            <person name="Reeh H."/>
            <person name="Poehlein A."/>
            <person name="Daniel R."/>
            <person name="Brune A."/>
        </authorList>
    </citation>
    <scope>NUCLEOTIDE SEQUENCE [LARGE SCALE GENOMIC DNA]</scope>
    <source>
        <strain evidence="9 10">Es2</strain>
    </source>
</reference>
<dbReference type="Pfam" id="PF09505">
    <property type="entry name" value="Dimeth_Pyl"/>
    <property type="match status" value="1"/>
</dbReference>
<sequence length="355" mass="38036">MAAEYILRMGDGKRVSMSKEQIKEDALAGAGNAVDYGGVPELSADEIDKIVEICTMPGKSVSVEYGMEVPMSHDISTIRLDGDQGNSGVGIPSSRLVGMMMHERAFGADTMELGHIDYSYKPVKPIVSQECQAMEVAQQNMIVPLFYGAMPNMGLYYTPDGPFENPGDLLKAFKLEEAFASMEHSAEHLTRDIIWIMQKLMASGADGVNLDTTGAAGDADAYGTLNAVKALREEFPEMYIEVGSAGESWIGMHGMLEFEGTVLAGLWPHQQVELATKAGASIFGPAVNTNTSKTFPWNLARAVTFTKECCKVSKIPIHADMGMGVGGIPMLETPPIDAVTRASKAIVEIAGADGI</sequence>
<keyword evidence="6" id="KW-0669">Pyrrolysine</keyword>
<dbReference type="EC" id="2.1.1.249" evidence="3"/>
<gene>
    <name evidence="9" type="ORF">MmiEs2_13260</name>
</gene>
<keyword evidence="7" id="KW-0484">Methanogenesis</keyword>
<evidence type="ECO:0000313" key="10">
    <source>
        <dbReference type="Proteomes" id="UP001302662"/>
    </source>
</evidence>
<evidence type="ECO:0000256" key="2">
    <source>
        <dbReference type="ARBA" id="ARBA00008844"/>
    </source>
</evidence>
<evidence type="ECO:0000256" key="3">
    <source>
        <dbReference type="ARBA" id="ARBA00012854"/>
    </source>
</evidence>
<comment type="pathway">
    <text evidence="1">One-carbon metabolism; methanogenesis from dimethylamine.</text>
</comment>
<evidence type="ECO:0000256" key="6">
    <source>
        <dbReference type="ARBA" id="ARBA00022774"/>
    </source>
</evidence>